<feature type="region of interest" description="Disordered" evidence="1">
    <location>
        <begin position="934"/>
        <end position="1097"/>
    </location>
</feature>
<feature type="region of interest" description="Disordered" evidence="1">
    <location>
        <begin position="507"/>
        <end position="541"/>
    </location>
</feature>
<feature type="region of interest" description="Disordered" evidence="1">
    <location>
        <begin position="1"/>
        <end position="20"/>
    </location>
</feature>
<feature type="compositionally biased region" description="Low complexity" evidence="1">
    <location>
        <begin position="621"/>
        <end position="636"/>
    </location>
</feature>
<evidence type="ECO:0000256" key="1">
    <source>
        <dbReference type="SAM" id="MobiDB-lite"/>
    </source>
</evidence>
<feature type="compositionally biased region" description="Basic and acidic residues" evidence="1">
    <location>
        <begin position="478"/>
        <end position="490"/>
    </location>
</feature>
<feature type="compositionally biased region" description="Low complexity" evidence="1">
    <location>
        <begin position="507"/>
        <end position="525"/>
    </location>
</feature>
<reference evidence="2" key="1">
    <citation type="submission" date="2020-09" db="EMBL/GenBank/DDBJ databases">
        <title>A novel bacterium of genus Paenibacillus, isolated from South China Sea.</title>
        <authorList>
            <person name="Huang H."/>
            <person name="Mo K."/>
            <person name="Hu Y."/>
        </authorList>
    </citation>
    <scope>NUCLEOTIDE SEQUENCE</scope>
    <source>
        <strain evidence="2">IB182496</strain>
    </source>
</reference>
<protein>
    <submittedName>
        <fullName evidence="2">Uncharacterized protein</fullName>
    </submittedName>
</protein>
<keyword evidence="3" id="KW-1185">Reference proteome</keyword>
<feature type="region of interest" description="Disordered" evidence="1">
    <location>
        <begin position="621"/>
        <end position="662"/>
    </location>
</feature>
<feature type="compositionally biased region" description="Low complexity" evidence="1">
    <location>
        <begin position="246"/>
        <end position="282"/>
    </location>
</feature>
<feature type="compositionally biased region" description="Low complexity" evidence="1">
    <location>
        <begin position="735"/>
        <end position="754"/>
    </location>
</feature>
<organism evidence="2 3">
    <name type="scientific">Paenibacillus sabuli</name>
    <dbReference type="NCBI Taxonomy" id="2772509"/>
    <lineage>
        <taxon>Bacteria</taxon>
        <taxon>Bacillati</taxon>
        <taxon>Bacillota</taxon>
        <taxon>Bacilli</taxon>
        <taxon>Bacillales</taxon>
        <taxon>Paenibacillaceae</taxon>
        <taxon>Paenibacillus</taxon>
    </lineage>
</organism>
<feature type="compositionally biased region" description="Polar residues" evidence="1">
    <location>
        <begin position="230"/>
        <end position="240"/>
    </location>
</feature>
<dbReference type="EMBL" id="JACXIZ010000020">
    <property type="protein sequence ID" value="MBD2846103.1"/>
    <property type="molecule type" value="Genomic_DNA"/>
</dbReference>
<dbReference type="RefSeq" id="WP_190918236.1">
    <property type="nucleotide sequence ID" value="NZ_JACXIZ010000020.1"/>
</dbReference>
<feature type="compositionally biased region" description="Basic and acidic residues" evidence="1">
    <location>
        <begin position="160"/>
        <end position="169"/>
    </location>
</feature>
<comment type="caution">
    <text evidence="2">The sequence shown here is derived from an EMBL/GenBank/DDBJ whole genome shotgun (WGS) entry which is preliminary data.</text>
</comment>
<feature type="compositionally biased region" description="Basic and acidic residues" evidence="1">
    <location>
        <begin position="1145"/>
        <end position="1157"/>
    </location>
</feature>
<proteinExistence type="predicted"/>
<name>A0A927BSR4_9BACL</name>
<feature type="region of interest" description="Disordered" evidence="1">
    <location>
        <begin position="478"/>
        <end position="497"/>
    </location>
</feature>
<feature type="compositionally biased region" description="Low complexity" evidence="1">
    <location>
        <begin position="213"/>
        <end position="228"/>
    </location>
</feature>
<dbReference type="Proteomes" id="UP000621560">
    <property type="component" value="Unassembled WGS sequence"/>
</dbReference>
<sequence length="1399" mass="145034">MRVMRLSRPDAGRTAQAGRRAATNAAFAGRIRDKYRSERRQDRGYRALAYRKDAPGQANAAPAAVQQIVYQLQLKLQLLTNLQLNLPSQTSPAQAGPASAERIARLTTLQREVRQLRLQLEQSRAQAGPDATQSFARPSASQMLPSLAGMPMPTLRHPAAQREREERLIRSAQRSVETADRATGHAAQPDDAQQSQKSPGRGRSDTRSHQARSEAAGQAAALPQAEGASSRRQAQGQKSDGQQRRTTAAANANPTAGAGKTGPANSQSTAQPNAPAPAQARPTSRRGATGPADARPKSQSAGASLDAAQPAARHGKAYSAQQPAPREPWITSASALSLYGRPTARIDAGQASTILGAWGLAPVRPLQLLQRRSTLLLSALGEKGSFGWLPPRPVTRSAPALGPATAADLVNDKSSVRAPGIRLPQAIALKHPRLAERLPLAWRQMPDRLWETGGVQATRPNTKASPGSADSGAAALHLADETESARRSARGDMNVDSDQALSVGQAAIGRSASSRPGAASSARSDGAAHDGNRPLADSYMVGGVRLPGRPMMPAGGTLSSSLYGKEGQSRANSARAELVQRVAIRPAATRTPVRPSFPAGVAGALVRGSSLRSLLQRAQRAAPSAALRPAPASQLRLRLRDASEPARVGRPPDGLASEGRPLPARRAADDAAVLYRAPVSSRALVPRTAAIPIPMQPLRTRHSQAVRAGAGARAAALAPAARAAPPGPVAAAALAMPSPSSAGSSSRATAGGSSYRPISDSARWQARPSNGVQVQLLPVQRTARTGAPIAHREAPTEVRWQGGAPAGARAAAIASIAGGVSQRMLISSTLRLRLAQGEELRSDGRTGTTLVPRAMAQGVPVWSPARRRAEPRIDAGARTSAREPVLSIQKRSVQSPVWPLSPGPAGVRRATPDSLAHADLAVQPIQSVAAPARLQPVARLGSPASAGSRERQEGTAGLRSPPARAGAPMSSAEAKPVPRELALSRPASPGRRVGDASPATTAVRRMLPTALTSAAARPSLVQRARTHAEQARSQQQAHHPRLAAGASLARQRQARPIAGASPGQQLPAETIRGARSAQRAPAEWNEGASPRLQGSTGSIREAPTLRLAAHPAMPQLPVPQLPVRQDAAPVAQPPAAAGAAAATRPARDVRQHADGRTIRAAALASRSPRAVEAQPWTAPGASSDPVRRPGTLLPSLTQARSPHRSGTPLGARPAAAAGRAVPTGPAVAAGQQPPTVGMPRRTSAAAGQSSVESKPAFAQRTAAQRMLARQPSMLHSTATMKETAGAARFGAGGHAGPARAQADRVAPSVQTTQAATPAAPEAVPVAAAGGHHSLTLQARRRSERASLHAAPVLHRQLASLPRPVERGEAPGGPPARPAPTVSLQHQQRRAARAQPAPPP</sequence>
<feature type="non-terminal residue" evidence="2">
    <location>
        <position position="1399"/>
    </location>
</feature>
<feature type="region of interest" description="Disordered" evidence="1">
    <location>
        <begin position="1126"/>
        <end position="1256"/>
    </location>
</feature>
<feature type="compositionally biased region" description="Low complexity" evidence="1">
    <location>
        <begin position="1126"/>
        <end position="1144"/>
    </location>
</feature>
<accession>A0A927BSR4</accession>
<feature type="compositionally biased region" description="Low complexity" evidence="1">
    <location>
        <begin position="1206"/>
        <end position="1230"/>
    </location>
</feature>
<feature type="region of interest" description="Disordered" evidence="1">
    <location>
        <begin position="735"/>
        <end position="766"/>
    </location>
</feature>
<evidence type="ECO:0000313" key="2">
    <source>
        <dbReference type="EMBL" id="MBD2846103.1"/>
    </source>
</evidence>
<feature type="compositionally biased region" description="Basic and acidic residues" evidence="1">
    <location>
        <begin position="202"/>
        <end position="212"/>
    </location>
</feature>
<feature type="region of interest" description="Disordered" evidence="1">
    <location>
        <begin position="1355"/>
        <end position="1399"/>
    </location>
</feature>
<evidence type="ECO:0000313" key="3">
    <source>
        <dbReference type="Proteomes" id="UP000621560"/>
    </source>
</evidence>
<feature type="region of interest" description="Disordered" evidence="1">
    <location>
        <begin position="143"/>
        <end position="326"/>
    </location>
</feature>
<gene>
    <name evidence="2" type="ORF">IDH44_12935</name>
</gene>
<feature type="compositionally biased region" description="Low complexity" evidence="1">
    <location>
        <begin position="1159"/>
        <end position="1170"/>
    </location>
</feature>